<feature type="region of interest" description="Disordered" evidence="1">
    <location>
        <begin position="1"/>
        <end position="167"/>
    </location>
</feature>
<feature type="compositionally biased region" description="Low complexity" evidence="1">
    <location>
        <begin position="153"/>
        <end position="165"/>
    </location>
</feature>
<evidence type="ECO:0000313" key="3">
    <source>
        <dbReference type="Proteomes" id="UP001221757"/>
    </source>
</evidence>
<gene>
    <name evidence="2" type="ORF">B0H17DRAFT_1124226</name>
</gene>
<accession>A0AAD7H1F0</accession>
<feature type="region of interest" description="Disordered" evidence="1">
    <location>
        <begin position="180"/>
        <end position="258"/>
    </location>
</feature>
<feature type="compositionally biased region" description="Polar residues" evidence="1">
    <location>
        <begin position="20"/>
        <end position="36"/>
    </location>
</feature>
<sequence length="723" mass="79575">MAKNNKNKKNKRKSDPASDYAQSGQLNDAQQGSSQPPGDPGRDAAVSLQESSNKIGHDAPIAEAAAQAQYKSTNAATTSGKGKSAAKAASKDQRATVEEVSDDEDVRPHESAPQSRPGRVSIEFVHAVIPPSLPAQRTEKSAPKSVSNGSARSSVLPSSSPYPVSTGSPVLVNLESALARSRGQMSKGKERRDRADSIESAELREAAARSLADMPAESSKAAEAATQPLSARLSAPKADIRRDHVARNTNPSMSRPNHHFTRTPGVQFANCVVPPPPGLMDEVDAKGFPADVETWNTHWRLVKTGQPYWVLAHRCFFIYVFARDMPAEDRTIVQQLALEEFYMMDWYCDMLRKLAGVKDATNAEKHRLMSLKRDDLPYDPKTRALLMQLREVHDVAGCGFVDKCWTLDMCLVRGLALLEALSLGNRGDKTEPYRSIRVRLEKLFIELFATPRLYRTRLHERRLTPATFFTPMHWDPLTAANATMDTVVSSFAHMGVSEAMVDDAFKFGQKWLHDWTYRPVAPPGWTADEVSGLISATAGGKEPAGFFRKEDDLFPRPPTLAWASSADNVIAFQLSHLQHSELSGMRRQPNSVFQKQLDAGLKLYPHENRNVLRLANPFLAENKARVQQSRNTTTAPSGPSTYISGKRRGKARVNPRPVAPGPTQLGQGIHPSMIMPDSFTTTQPIVFFDPNTTAANSALSFQSSNLEFSPFGSAYFNSPDNEI</sequence>
<proteinExistence type="predicted"/>
<evidence type="ECO:0000313" key="2">
    <source>
        <dbReference type="EMBL" id="KAJ7709671.1"/>
    </source>
</evidence>
<feature type="compositionally biased region" description="Low complexity" evidence="1">
    <location>
        <begin position="59"/>
        <end position="68"/>
    </location>
</feature>
<dbReference type="Proteomes" id="UP001221757">
    <property type="component" value="Unassembled WGS sequence"/>
</dbReference>
<feature type="compositionally biased region" description="Low complexity" evidence="1">
    <location>
        <begin position="75"/>
        <end position="88"/>
    </location>
</feature>
<dbReference type="AlphaFoldDB" id="A0AAD7H1F0"/>
<feature type="compositionally biased region" description="Polar residues" evidence="1">
    <location>
        <begin position="625"/>
        <end position="643"/>
    </location>
</feature>
<keyword evidence="3" id="KW-1185">Reference proteome</keyword>
<feature type="compositionally biased region" description="Basic and acidic residues" evidence="1">
    <location>
        <begin position="187"/>
        <end position="207"/>
    </location>
</feature>
<feature type="region of interest" description="Disordered" evidence="1">
    <location>
        <begin position="625"/>
        <end position="669"/>
    </location>
</feature>
<feature type="compositionally biased region" description="Basic residues" evidence="1">
    <location>
        <begin position="1"/>
        <end position="12"/>
    </location>
</feature>
<name>A0AAD7H1F0_MYCRO</name>
<reference evidence="2" key="1">
    <citation type="submission" date="2023-03" db="EMBL/GenBank/DDBJ databases">
        <title>Massive genome expansion in bonnet fungi (Mycena s.s.) driven by repeated elements and novel gene families across ecological guilds.</title>
        <authorList>
            <consortium name="Lawrence Berkeley National Laboratory"/>
            <person name="Harder C.B."/>
            <person name="Miyauchi S."/>
            <person name="Viragh M."/>
            <person name="Kuo A."/>
            <person name="Thoen E."/>
            <person name="Andreopoulos B."/>
            <person name="Lu D."/>
            <person name="Skrede I."/>
            <person name="Drula E."/>
            <person name="Henrissat B."/>
            <person name="Morin E."/>
            <person name="Kohler A."/>
            <person name="Barry K."/>
            <person name="LaButti K."/>
            <person name="Morin E."/>
            <person name="Salamov A."/>
            <person name="Lipzen A."/>
            <person name="Mereny Z."/>
            <person name="Hegedus B."/>
            <person name="Baldrian P."/>
            <person name="Stursova M."/>
            <person name="Weitz H."/>
            <person name="Taylor A."/>
            <person name="Grigoriev I.V."/>
            <person name="Nagy L.G."/>
            <person name="Martin F."/>
            <person name="Kauserud H."/>
        </authorList>
    </citation>
    <scope>NUCLEOTIDE SEQUENCE</scope>
    <source>
        <strain evidence="2">CBHHK067</strain>
    </source>
</reference>
<organism evidence="2 3">
    <name type="scientific">Mycena rosella</name>
    <name type="common">Pink bonnet</name>
    <name type="synonym">Agaricus rosellus</name>
    <dbReference type="NCBI Taxonomy" id="1033263"/>
    <lineage>
        <taxon>Eukaryota</taxon>
        <taxon>Fungi</taxon>
        <taxon>Dikarya</taxon>
        <taxon>Basidiomycota</taxon>
        <taxon>Agaricomycotina</taxon>
        <taxon>Agaricomycetes</taxon>
        <taxon>Agaricomycetidae</taxon>
        <taxon>Agaricales</taxon>
        <taxon>Marasmiineae</taxon>
        <taxon>Mycenaceae</taxon>
        <taxon>Mycena</taxon>
    </lineage>
</organism>
<dbReference type="EMBL" id="JARKIE010000002">
    <property type="protein sequence ID" value="KAJ7709671.1"/>
    <property type="molecule type" value="Genomic_DNA"/>
</dbReference>
<comment type="caution">
    <text evidence="2">The sequence shown here is derived from an EMBL/GenBank/DDBJ whole genome shotgun (WGS) entry which is preliminary data.</text>
</comment>
<protein>
    <submittedName>
        <fullName evidence="2">Uncharacterized protein</fullName>
    </submittedName>
</protein>
<evidence type="ECO:0000256" key="1">
    <source>
        <dbReference type="SAM" id="MobiDB-lite"/>
    </source>
</evidence>